<proteinExistence type="predicted"/>
<dbReference type="EMBL" id="CP002349">
    <property type="protein sequence ID" value="ADR22301.1"/>
    <property type="molecule type" value="Genomic_DNA"/>
</dbReference>
<accession>E4TLJ7</accession>
<dbReference type="KEGG" id="mtt:Ftrac_2323"/>
<name>E4TLJ7_MARTH</name>
<dbReference type="HOGENOM" id="CLU_583691_0_0_10"/>
<keyword evidence="2" id="KW-1185">Reference proteome</keyword>
<organism evidence="1 2">
    <name type="scientific">Marivirga tractuosa (strain ATCC 23168 / DSM 4126 / NBRC 15989 / NCIMB 1408 / VKM B-1430 / H-43)</name>
    <name type="common">Microscilla tractuosa</name>
    <name type="synonym">Flexibacter tractuosus</name>
    <dbReference type="NCBI Taxonomy" id="643867"/>
    <lineage>
        <taxon>Bacteria</taxon>
        <taxon>Pseudomonadati</taxon>
        <taxon>Bacteroidota</taxon>
        <taxon>Cytophagia</taxon>
        <taxon>Cytophagales</taxon>
        <taxon>Marivirgaceae</taxon>
        <taxon>Marivirga</taxon>
    </lineage>
</organism>
<reference evidence="1 2" key="1">
    <citation type="journal article" date="2011" name="Stand. Genomic Sci.">
        <title>Complete genome sequence of Marivirga tractuosa type strain (H-43).</title>
        <authorList>
            <person name="Pagani I."/>
            <person name="Chertkov O."/>
            <person name="Lapidus A."/>
            <person name="Lucas S."/>
            <person name="Del Rio T.G."/>
            <person name="Tice H."/>
            <person name="Copeland A."/>
            <person name="Cheng J.F."/>
            <person name="Nolan M."/>
            <person name="Saunders E."/>
            <person name="Pitluck S."/>
            <person name="Held B."/>
            <person name="Goodwin L."/>
            <person name="Liolios K."/>
            <person name="Ovchinikova G."/>
            <person name="Ivanova N."/>
            <person name="Mavromatis K."/>
            <person name="Pati A."/>
            <person name="Chen A."/>
            <person name="Palaniappan K."/>
            <person name="Land M."/>
            <person name="Hauser L."/>
            <person name="Jeffries C.D."/>
            <person name="Detter J.C."/>
            <person name="Han C."/>
            <person name="Tapia R."/>
            <person name="Ngatchou-Djao O.D."/>
            <person name="Rohde M."/>
            <person name="Goker M."/>
            <person name="Spring S."/>
            <person name="Sikorski J."/>
            <person name="Woyke T."/>
            <person name="Bristow J."/>
            <person name="Eisen J.A."/>
            <person name="Markowitz V."/>
            <person name="Hugenholtz P."/>
            <person name="Klenk H.P."/>
            <person name="Kyrpides N.C."/>
        </authorList>
    </citation>
    <scope>NUCLEOTIDE SEQUENCE [LARGE SCALE GENOMIC DNA]</scope>
    <source>
        <strain evidence="2">ATCC 23168 / DSM 4126 / NBRC 15989 / NCIMB 1408 / VKM B-1430 / H-43</strain>
    </source>
</reference>
<protein>
    <submittedName>
        <fullName evidence="1">Uncharacterized protein</fullName>
    </submittedName>
</protein>
<gene>
    <name evidence="1" type="ordered locus">Ftrac_2323</name>
</gene>
<dbReference type="Proteomes" id="UP000008720">
    <property type="component" value="Chromosome"/>
</dbReference>
<sequence>MQMRYQKSTLLILFSLFLLFKLSAQDVERVKLNTEGRLLKTLPVENGVAFVTIKGMNIKIIRYGNSLDKEWSNDLDVAYRDIRIPLIETVASPSGKFLYTTQVHSNGYHGKTHYISKLDTEGKQTKFEIEGRDELGKELQTIFCNDDYFYYLATDNGHQKHDRKKKDEKLILNSFGADDFSYSRKILDLPPVEGEEEIFWEFIGHTNSEFYVASKKVDYKNNFSEVSIITFDNTGNRKGSITLNVNLDEAFIRPARLDKTTAQIYSDQANLDYTVNPQNRNIYPTEGGYTGVDFKGNHFYLYGLLGPDRFRNIGARFEGAYVIKYDLNGNKIWKKELTDNTEMINNKHFNKHGTPGMRGLSFNVLPDGTINYSISVAQRLSAAMFKFVISPDGANAKVENIDNMRKSSKSKLALYYDDSKNHGKQFIKTTDIGNDEEALFGNFLYDNLEVLYQIGGKGLLIKDIYLLK</sequence>
<dbReference type="AlphaFoldDB" id="E4TLJ7"/>
<evidence type="ECO:0000313" key="2">
    <source>
        <dbReference type="Proteomes" id="UP000008720"/>
    </source>
</evidence>
<evidence type="ECO:0000313" key="1">
    <source>
        <dbReference type="EMBL" id="ADR22301.1"/>
    </source>
</evidence>